<dbReference type="PANTHER" id="PTHR15549">
    <property type="entry name" value="PAIRED IMMUNOGLOBULIN-LIKE TYPE 2 RECEPTOR"/>
    <property type="match status" value="1"/>
</dbReference>
<evidence type="ECO:0000313" key="9">
    <source>
        <dbReference type="Proteomes" id="UP000076744"/>
    </source>
</evidence>
<dbReference type="GeneID" id="30021702"/>
<comment type="subcellular location">
    <subcellularLocation>
        <location evidence="1">Membrane</location>
        <topology evidence="1">Single-pass membrane protein</topology>
    </subcellularLocation>
</comment>
<evidence type="ECO:0000256" key="4">
    <source>
        <dbReference type="ARBA" id="ARBA00023136"/>
    </source>
</evidence>
<evidence type="ECO:0000256" key="7">
    <source>
        <dbReference type="SAM" id="SignalP"/>
    </source>
</evidence>
<keyword evidence="7" id="KW-0732">Signal</keyword>
<dbReference type="InterPro" id="IPR051694">
    <property type="entry name" value="Immunoregulatory_rcpt-like"/>
</dbReference>
<feature type="compositionally biased region" description="Low complexity" evidence="5">
    <location>
        <begin position="263"/>
        <end position="277"/>
    </location>
</feature>
<evidence type="ECO:0000256" key="3">
    <source>
        <dbReference type="ARBA" id="ARBA00022989"/>
    </source>
</evidence>
<evidence type="ECO:0000256" key="2">
    <source>
        <dbReference type="ARBA" id="ARBA00022692"/>
    </source>
</evidence>
<keyword evidence="2 6" id="KW-0812">Transmembrane</keyword>
<keyword evidence="3 6" id="KW-1133">Transmembrane helix</keyword>
<dbReference type="RefSeq" id="XP_018703586.1">
    <property type="nucleotide sequence ID" value="XM_018849015.1"/>
</dbReference>
<dbReference type="AlphaFoldDB" id="A0A167U8D4"/>
<feature type="region of interest" description="Disordered" evidence="5">
    <location>
        <begin position="332"/>
        <end position="478"/>
    </location>
</feature>
<evidence type="ECO:0000256" key="6">
    <source>
        <dbReference type="SAM" id="Phobius"/>
    </source>
</evidence>
<dbReference type="GO" id="GO:0016020">
    <property type="term" value="C:membrane"/>
    <property type="evidence" value="ECO:0007669"/>
    <property type="project" value="UniProtKB-SubCell"/>
</dbReference>
<protein>
    <submittedName>
        <fullName evidence="8">Uncharacterized protein</fullName>
    </submittedName>
</protein>
<feature type="chain" id="PRO_5007892881" evidence="7">
    <location>
        <begin position="21"/>
        <end position="478"/>
    </location>
</feature>
<dbReference type="PANTHER" id="PTHR15549:SF26">
    <property type="entry name" value="AXIAL BUDDING PATTERN PROTEIN 2-RELATED"/>
    <property type="match status" value="1"/>
</dbReference>
<sequence>MLLSTAALLLAAAVQPAVSAGRPDGTPICDYYAKENYGENNKTTQLKLMTKIVALAYAGGDELLKAGGENKNDSGIFGSGSYKGEAIFLGWHFDGSHKTSAFNGNAAAMNWTDGGGMKPLRDFLDNKTATAEIAKGTNQYTLFTHWYVAFGRIFGCTKAEEFLNEEYKTLMPAYVHQFMNLTQTQISYFIRQLSLSSKYHGFSESDASTLDTFMNNKYNNKCAPPQNNSLPSICFHESCPLAFPSPDCKAYTNIQQYSVSDNTKPGSSGTSAASPSSDRGTDGSSDLGTGAIAGIAVGGVAGIGIIIGLIWFFFKRKAAATADAARRAESLAAAQSTPGGGGGYPNAPMYSPAMTQSQFDGSVSQQWDGVSQTPYDPNRQSQFTYFSSVHDGSGSPPPPHPHHGGWAELPPQELHANEVAATMNSPPLSPTMDGSQTKKLGYKPDVRDAVEMESPVPRQQDWAKDAAANPEENPDRRQ</sequence>
<gene>
    <name evidence="8" type="ORF">ISF_05410</name>
</gene>
<proteinExistence type="predicted"/>
<evidence type="ECO:0000256" key="1">
    <source>
        <dbReference type="ARBA" id="ARBA00004167"/>
    </source>
</evidence>
<dbReference type="OrthoDB" id="2110578at2759"/>
<feature type="signal peptide" evidence="7">
    <location>
        <begin position="1"/>
        <end position="20"/>
    </location>
</feature>
<evidence type="ECO:0000313" key="8">
    <source>
        <dbReference type="EMBL" id="OAA61331.1"/>
    </source>
</evidence>
<feature type="compositionally biased region" description="Polar residues" evidence="5">
    <location>
        <begin position="353"/>
        <end position="386"/>
    </location>
</feature>
<dbReference type="GO" id="GO:0071944">
    <property type="term" value="C:cell periphery"/>
    <property type="evidence" value="ECO:0007669"/>
    <property type="project" value="UniProtKB-ARBA"/>
</dbReference>
<name>A0A167U8D4_CORFA</name>
<feature type="transmembrane region" description="Helical" evidence="6">
    <location>
        <begin position="291"/>
        <end position="314"/>
    </location>
</feature>
<reference evidence="8 9" key="1">
    <citation type="journal article" date="2016" name="Genome Biol. Evol.">
        <title>Divergent and convergent evolution of fungal pathogenicity.</title>
        <authorList>
            <person name="Shang Y."/>
            <person name="Xiao G."/>
            <person name="Zheng P."/>
            <person name="Cen K."/>
            <person name="Zhan S."/>
            <person name="Wang C."/>
        </authorList>
    </citation>
    <scope>NUCLEOTIDE SEQUENCE [LARGE SCALE GENOMIC DNA]</scope>
    <source>
        <strain evidence="8 9">ARSEF 2679</strain>
    </source>
</reference>
<organism evidence="8 9">
    <name type="scientific">Cordyceps fumosorosea (strain ARSEF 2679)</name>
    <name type="common">Isaria fumosorosea</name>
    <dbReference type="NCBI Taxonomy" id="1081104"/>
    <lineage>
        <taxon>Eukaryota</taxon>
        <taxon>Fungi</taxon>
        <taxon>Dikarya</taxon>
        <taxon>Ascomycota</taxon>
        <taxon>Pezizomycotina</taxon>
        <taxon>Sordariomycetes</taxon>
        <taxon>Hypocreomycetidae</taxon>
        <taxon>Hypocreales</taxon>
        <taxon>Cordycipitaceae</taxon>
        <taxon>Cordyceps</taxon>
    </lineage>
</organism>
<accession>A0A167U8D4</accession>
<dbReference type="EMBL" id="AZHB01000013">
    <property type="protein sequence ID" value="OAA61331.1"/>
    <property type="molecule type" value="Genomic_DNA"/>
</dbReference>
<dbReference type="Proteomes" id="UP000076744">
    <property type="component" value="Unassembled WGS sequence"/>
</dbReference>
<keyword evidence="4 6" id="KW-0472">Membrane</keyword>
<feature type="compositionally biased region" description="Polar residues" evidence="5">
    <location>
        <begin position="422"/>
        <end position="438"/>
    </location>
</feature>
<dbReference type="STRING" id="1081104.A0A167U8D4"/>
<keyword evidence="9" id="KW-1185">Reference proteome</keyword>
<feature type="region of interest" description="Disordered" evidence="5">
    <location>
        <begin position="259"/>
        <end position="285"/>
    </location>
</feature>
<evidence type="ECO:0000256" key="5">
    <source>
        <dbReference type="SAM" id="MobiDB-lite"/>
    </source>
</evidence>
<comment type="caution">
    <text evidence="8">The sequence shown here is derived from an EMBL/GenBank/DDBJ whole genome shotgun (WGS) entry which is preliminary data.</text>
</comment>